<accession>A0A176VPB5</accession>
<protein>
    <submittedName>
        <fullName evidence="2">Uncharacterized protein</fullName>
    </submittedName>
</protein>
<evidence type="ECO:0000313" key="3">
    <source>
        <dbReference type="Proteomes" id="UP000077202"/>
    </source>
</evidence>
<organism evidence="2 3">
    <name type="scientific">Marchantia polymorpha subsp. ruderalis</name>
    <dbReference type="NCBI Taxonomy" id="1480154"/>
    <lineage>
        <taxon>Eukaryota</taxon>
        <taxon>Viridiplantae</taxon>
        <taxon>Streptophyta</taxon>
        <taxon>Embryophyta</taxon>
        <taxon>Marchantiophyta</taxon>
        <taxon>Marchantiopsida</taxon>
        <taxon>Marchantiidae</taxon>
        <taxon>Marchantiales</taxon>
        <taxon>Marchantiaceae</taxon>
        <taxon>Marchantia</taxon>
    </lineage>
</organism>
<gene>
    <name evidence="2" type="ORF">AXG93_4697s1340</name>
</gene>
<proteinExistence type="predicted"/>
<dbReference type="AlphaFoldDB" id="A0A176VPB5"/>
<sequence>MLDASIHSVRTRGERKVHVHLSQGQIEPSREDGEGGSDAGDDGRAADRAAHGEIGAGRGRRRVLLHDEELPGLRRVVSESQRGIVLIVRLLHHPAALDVVDQLSALDMDDILAWLQARGASYESVSADGVIETVAST</sequence>
<comment type="caution">
    <text evidence="2">The sequence shown here is derived from an EMBL/GenBank/DDBJ whole genome shotgun (WGS) entry which is preliminary data.</text>
</comment>
<evidence type="ECO:0000256" key="1">
    <source>
        <dbReference type="SAM" id="MobiDB-lite"/>
    </source>
</evidence>
<keyword evidence="3" id="KW-1185">Reference proteome</keyword>
<name>A0A176VPB5_MARPO</name>
<reference evidence="2" key="1">
    <citation type="submission" date="2016-03" db="EMBL/GenBank/DDBJ databases">
        <title>Mechanisms controlling the formation of the plant cell surface in tip-growing cells are functionally conserved among land plants.</title>
        <authorList>
            <person name="Honkanen S."/>
            <person name="Jones V.A."/>
            <person name="Morieri G."/>
            <person name="Champion C."/>
            <person name="Hetherington A.J."/>
            <person name="Kelly S."/>
            <person name="Saint-Marcoux D."/>
            <person name="Proust H."/>
            <person name="Prescott H."/>
            <person name="Dolan L."/>
        </authorList>
    </citation>
    <scope>NUCLEOTIDE SEQUENCE [LARGE SCALE GENOMIC DNA]</scope>
    <source>
        <tissue evidence="2">Whole gametophyte</tissue>
    </source>
</reference>
<feature type="region of interest" description="Disordered" evidence="1">
    <location>
        <begin position="1"/>
        <end position="54"/>
    </location>
</feature>
<evidence type="ECO:0000313" key="2">
    <source>
        <dbReference type="EMBL" id="OAE22497.1"/>
    </source>
</evidence>
<feature type="compositionally biased region" description="Basic and acidic residues" evidence="1">
    <location>
        <begin position="41"/>
        <end position="51"/>
    </location>
</feature>
<dbReference type="EMBL" id="LVLJ01003178">
    <property type="protein sequence ID" value="OAE22497.1"/>
    <property type="molecule type" value="Genomic_DNA"/>
</dbReference>
<dbReference type="Proteomes" id="UP000077202">
    <property type="component" value="Unassembled WGS sequence"/>
</dbReference>